<name>A0A1I6ADF7_9PSEU</name>
<feature type="domain" description="Nudix hydrolase" evidence="5">
    <location>
        <begin position="36"/>
        <end position="163"/>
    </location>
</feature>
<evidence type="ECO:0000256" key="4">
    <source>
        <dbReference type="RuleBase" id="RU003476"/>
    </source>
</evidence>
<dbReference type="SUPFAM" id="SSF55811">
    <property type="entry name" value="Nudix"/>
    <property type="match status" value="1"/>
</dbReference>
<dbReference type="PRINTS" id="PR00502">
    <property type="entry name" value="NUDIXFAMILY"/>
</dbReference>
<keyword evidence="3 4" id="KW-0378">Hydrolase</keyword>
<sequence length="166" mass="17870">MGQPGARSVPYGYSPCTGSRTLGGLAGVGYRRGMDGLERCVGGIVFDDQGRLLLIRRANEPGKGQWSLPGGRAEPGETDYQAVVRELREETGLDVRPHTLAGSVVRGRYDIHDYECTWTGGILTAGDDATDALWVNSAELVNLDEAGHLVDQLLVTLSDWNELPTA</sequence>
<evidence type="ECO:0000256" key="3">
    <source>
        <dbReference type="ARBA" id="ARBA00022801"/>
    </source>
</evidence>
<comment type="similarity">
    <text evidence="2 4">Belongs to the Nudix hydrolase family.</text>
</comment>
<comment type="cofactor">
    <cofactor evidence="1">
        <name>Mg(2+)</name>
        <dbReference type="ChEBI" id="CHEBI:18420"/>
    </cofactor>
</comment>
<dbReference type="PROSITE" id="PS00893">
    <property type="entry name" value="NUDIX_BOX"/>
    <property type="match status" value="1"/>
</dbReference>
<dbReference type="CDD" id="cd04673">
    <property type="entry name" value="NUDIX_ADPRase"/>
    <property type="match status" value="1"/>
</dbReference>
<protein>
    <submittedName>
        <fullName evidence="6">ADP-ribose pyrophosphatase YjhB, NUDIX family</fullName>
    </submittedName>
</protein>
<dbReference type="AlphaFoldDB" id="A0A1I6ADF7"/>
<dbReference type="GO" id="GO:0016787">
    <property type="term" value="F:hydrolase activity"/>
    <property type="evidence" value="ECO:0007669"/>
    <property type="project" value="UniProtKB-KW"/>
</dbReference>
<dbReference type="InterPro" id="IPR015797">
    <property type="entry name" value="NUDIX_hydrolase-like_dom_sf"/>
</dbReference>
<dbReference type="Pfam" id="PF00293">
    <property type="entry name" value="NUDIX"/>
    <property type="match status" value="1"/>
</dbReference>
<evidence type="ECO:0000256" key="1">
    <source>
        <dbReference type="ARBA" id="ARBA00001946"/>
    </source>
</evidence>
<evidence type="ECO:0000313" key="7">
    <source>
        <dbReference type="Proteomes" id="UP000199137"/>
    </source>
</evidence>
<dbReference type="PROSITE" id="PS51462">
    <property type="entry name" value="NUDIX"/>
    <property type="match status" value="1"/>
</dbReference>
<dbReference type="Proteomes" id="UP000199137">
    <property type="component" value="Unassembled WGS sequence"/>
</dbReference>
<dbReference type="STRING" id="112413.SAMN05421854_118118"/>
<evidence type="ECO:0000259" key="5">
    <source>
        <dbReference type="PROSITE" id="PS51462"/>
    </source>
</evidence>
<organism evidence="6 7">
    <name type="scientific">Amycolatopsis rubida</name>
    <dbReference type="NCBI Taxonomy" id="112413"/>
    <lineage>
        <taxon>Bacteria</taxon>
        <taxon>Bacillati</taxon>
        <taxon>Actinomycetota</taxon>
        <taxon>Actinomycetes</taxon>
        <taxon>Pseudonocardiales</taxon>
        <taxon>Pseudonocardiaceae</taxon>
        <taxon>Amycolatopsis</taxon>
    </lineage>
</organism>
<evidence type="ECO:0000313" key="6">
    <source>
        <dbReference type="EMBL" id="SFQ66756.1"/>
    </source>
</evidence>
<dbReference type="PANTHER" id="PTHR43046">
    <property type="entry name" value="GDP-MANNOSE MANNOSYL HYDROLASE"/>
    <property type="match status" value="1"/>
</dbReference>
<reference evidence="6 7" key="1">
    <citation type="submission" date="2016-10" db="EMBL/GenBank/DDBJ databases">
        <authorList>
            <person name="de Groot N.N."/>
        </authorList>
    </citation>
    <scope>NUCLEOTIDE SEQUENCE [LARGE SCALE GENOMIC DNA]</scope>
    <source>
        <strain evidence="6 7">DSM 44637</strain>
    </source>
</reference>
<dbReference type="InterPro" id="IPR020476">
    <property type="entry name" value="Nudix_hydrolase"/>
</dbReference>
<dbReference type="Gene3D" id="3.90.79.10">
    <property type="entry name" value="Nucleoside Triphosphate Pyrophosphohydrolase"/>
    <property type="match status" value="1"/>
</dbReference>
<evidence type="ECO:0000256" key="2">
    <source>
        <dbReference type="ARBA" id="ARBA00005582"/>
    </source>
</evidence>
<dbReference type="EMBL" id="FOWC01000018">
    <property type="protein sequence ID" value="SFQ66756.1"/>
    <property type="molecule type" value="Genomic_DNA"/>
</dbReference>
<dbReference type="PANTHER" id="PTHR43046:SF14">
    <property type="entry name" value="MUTT_NUDIX FAMILY PROTEIN"/>
    <property type="match status" value="1"/>
</dbReference>
<dbReference type="InterPro" id="IPR020084">
    <property type="entry name" value="NUDIX_hydrolase_CS"/>
</dbReference>
<gene>
    <name evidence="6" type="ORF">SAMN05421854_118118</name>
</gene>
<accession>A0A1I6ADF7</accession>
<dbReference type="InterPro" id="IPR000086">
    <property type="entry name" value="NUDIX_hydrolase_dom"/>
</dbReference>
<proteinExistence type="inferred from homology"/>